<evidence type="ECO:0000313" key="2">
    <source>
        <dbReference type="Proteomes" id="UP000738349"/>
    </source>
</evidence>
<dbReference type="AlphaFoldDB" id="A0A9P9D6I4"/>
<dbReference type="PANTHER" id="PTHR37285">
    <property type="entry name" value="SPORE WALL MATURATION PROTEIN DIT1"/>
    <property type="match status" value="1"/>
</dbReference>
<comment type="caution">
    <text evidence="1">The sequence shown here is derived from an EMBL/GenBank/DDBJ whole genome shotgun (WGS) entry which is preliminary data.</text>
</comment>
<organism evidence="1 2">
    <name type="scientific">Dactylonectria macrodidyma</name>
    <dbReference type="NCBI Taxonomy" id="307937"/>
    <lineage>
        <taxon>Eukaryota</taxon>
        <taxon>Fungi</taxon>
        <taxon>Dikarya</taxon>
        <taxon>Ascomycota</taxon>
        <taxon>Pezizomycotina</taxon>
        <taxon>Sordariomycetes</taxon>
        <taxon>Hypocreomycetidae</taxon>
        <taxon>Hypocreales</taxon>
        <taxon>Nectriaceae</taxon>
        <taxon>Dactylonectria</taxon>
    </lineage>
</organism>
<dbReference type="OrthoDB" id="429813at2759"/>
<protein>
    <submittedName>
        <fullName evidence="1">Pyoverdine/dityrosine biosynthesis protein-domain-containing protein</fullName>
    </submittedName>
</protein>
<accession>A0A9P9D6I4</accession>
<proteinExistence type="predicted"/>
<sequence length="387" mass="44294">MPVLSKSEIHEILAILRRFSWYEDQTRSAHPPAYESLVATKIRYFVASEKPLLLLLPAFPWKNPNRDKVLSENPDFGEELGLARLNHLCEELAKVHPYGAQLTLVADGLVYNDLLGIPDTDFYDYGVQLRQMAKEKGFSHIRFARLLDVLGLGDGDGLSKAEYLARADLCRHEMEARFLGSNFDLKRQIELHQDTALTYQKYVKSAKEDLRWGPEVDPAIKTDPEKYTAEAQRVAERMTKRLLAYEGALEAKFPEAIRLSIHRSTGKSKVSIPLIPQSSGFGLMPWHSCILVTANGMYRTGPSEGFRDPGRYEIITKDGKPYFFREKHPDFNWPPYIRIDHGYGGHLIAVNASTDEREQRLDKDSKLRLANLALRFWELEVRGFKLE</sequence>
<dbReference type="Proteomes" id="UP000738349">
    <property type="component" value="Unassembled WGS sequence"/>
</dbReference>
<gene>
    <name evidence="1" type="ORF">EDB81DRAFT_307697</name>
</gene>
<evidence type="ECO:0000313" key="1">
    <source>
        <dbReference type="EMBL" id="KAH7113623.1"/>
    </source>
</evidence>
<dbReference type="InterPro" id="IPR007817">
    <property type="entry name" value="Isocyanide_synthase_DIT1"/>
</dbReference>
<keyword evidence="2" id="KW-1185">Reference proteome</keyword>
<dbReference type="PANTHER" id="PTHR37285:SF5">
    <property type="entry name" value="SPORE WALL MATURATION PROTEIN DIT1"/>
    <property type="match status" value="1"/>
</dbReference>
<reference evidence="1" key="1">
    <citation type="journal article" date="2021" name="Nat. Commun.">
        <title>Genetic determinants of endophytism in the Arabidopsis root mycobiome.</title>
        <authorList>
            <person name="Mesny F."/>
            <person name="Miyauchi S."/>
            <person name="Thiergart T."/>
            <person name="Pickel B."/>
            <person name="Atanasova L."/>
            <person name="Karlsson M."/>
            <person name="Huettel B."/>
            <person name="Barry K.W."/>
            <person name="Haridas S."/>
            <person name="Chen C."/>
            <person name="Bauer D."/>
            <person name="Andreopoulos W."/>
            <person name="Pangilinan J."/>
            <person name="LaButti K."/>
            <person name="Riley R."/>
            <person name="Lipzen A."/>
            <person name="Clum A."/>
            <person name="Drula E."/>
            <person name="Henrissat B."/>
            <person name="Kohler A."/>
            <person name="Grigoriev I.V."/>
            <person name="Martin F.M."/>
            <person name="Hacquard S."/>
        </authorList>
    </citation>
    <scope>NUCLEOTIDE SEQUENCE</scope>
    <source>
        <strain evidence="1">MPI-CAGE-AT-0147</strain>
    </source>
</reference>
<name>A0A9P9D6I4_9HYPO</name>
<dbReference type="Pfam" id="PF05141">
    <property type="entry name" value="DIT1_PvcA"/>
    <property type="match status" value="1"/>
</dbReference>
<dbReference type="EMBL" id="JAGMUV010000034">
    <property type="protein sequence ID" value="KAH7113623.1"/>
    <property type="molecule type" value="Genomic_DNA"/>
</dbReference>